<comment type="pathway">
    <text evidence="1">Lipid metabolism.</text>
</comment>
<evidence type="ECO:0000256" key="8">
    <source>
        <dbReference type="ARBA" id="ARBA00039866"/>
    </source>
</evidence>
<evidence type="ECO:0000313" key="12">
    <source>
        <dbReference type="Proteomes" id="UP000183974"/>
    </source>
</evidence>
<reference evidence="11 12" key="1">
    <citation type="submission" date="2016-11" db="EMBL/GenBank/DDBJ databases">
        <authorList>
            <person name="Jaros S."/>
            <person name="Januszkiewicz K."/>
            <person name="Wedrychowicz H."/>
        </authorList>
    </citation>
    <scope>NUCLEOTIDE SEQUENCE [LARGE SCALE GENOMIC DNA]</scope>
    <source>
        <strain evidence="11 12">DSM 29589</strain>
    </source>
</reference>
<evidence type="ECO:0000256" key="2">
    <source>
        <dbReference type="ARBA" id="ARBA00022516"/>
    </source>
</evidence>
<dbReference type="SUPFAM" id="SSF55729">
    <property type="entry name" value="Acyl-CoA N-acyltransferases (Nat)"/>
    <property type="match status" value="1"/>
</dbReference>
<keyword evidence="3 11" id="KW-0808">Transferase</keyword>
<dbReference type="InterPro" id="IPR052351">
    <property type="entry name" value="Ornithine_N-alpha-AT"/>
</dbReference>
<protein>
    <recommendedName>
        <fullName evidence="8">L-ornithine N(alpha)-acyltransferase</fullName>
        <ecNumber evidence="7">2.3.2.30</ecNumber>
    </recommendedName>
</protein>
<evidence type="ECO:0000313" key="11">
    <source>
        <dbReference type="EMBL" id="SHK93980.1"/>
    </source>
</evidence>
<dbReference type="PANTHER" id="PTHR37323">
    <property type="entry name" value="GCN5-RELATED N-ACETYLTRANSFERASE"/>
    <property type="match status" value="1"/>
</dbReference>
<evidence type="ECO:0000256" key="10">
    <source>
        <dbReference type="ARBA" id="ARBA00047785"/>
    </source>
</evidence>
<keyword evidence="4" id="KW-0443">Lipid metabolism</keyword>
<evidence type="ECO:0000256" key="1">
    <source>
        <dbReference type="ARBA" id="ARBA00005189"/>
    </source>
</evidence>
<dbReference type="GO" id="GO:0006629">
    <property type="term" value="P:lipid metabolic process"/>
    <property type="evidence" value="ECO:0007669"/>
    <property type="project" value="UniProtKB-KW"/>
</dbReference>
<dbReference type="AlphaFoldDB" id="A0A1M6WJP7"/>
<evidence type="ECO:0000256" key="4">
    <source>
        <dbReference type="ARBA" id="ARBA00023098"/>
    </source>
</evidence>
<keyword evidence="12" id="KW-1185">Reference proteome</keyword>
<comment type="catalytic activity">
    <reaction evidence="10">
        <text>a (3R)-hydroxyacyl-[ACP] + L-ornithine = a lyso-ornithine lipid + holo-[ACP] + H(+)</text>
        <dbReference type="Rhea" id="RHEA:20633"/>
        <dbReference type="Rhea" id="RHEA-COMP:9685"/>
        <dbReference type="Rhea" id="RHEA-COMP:9945"/>
        <dbReference type="ChEBI" id="CHEBI:15378"/>
        <dbReference type="ChEBI" id="CHEBI:46911"/>
        <dbReference type="ChEBI" id="CHEBI:64479"/>
        <dbReference type="ChEBI" id="CHEBI:78827"/>
        <dbReference type="ChEBI" id="CHEBI:138482"/>
        <dbReference type="EC" id="2.3.2.30"/>
    </reaction>
    <physiologicalReaction direction="left-to-right" evidence="10">
        <dbReference type="Rhea" id="RHEA:20634"/>
    </physiologicalReaction>
</comment>
<dbReference type="Pfam" id="PF13444">
    <property type="entry name" value="Acetyltransf_5"/>
    <property type="match status" value="1"/>
</dbReference>
<evidence type="ECO:0000256" key="6">
    <source>
        <dbReference type="ARBA" id="ARBA00038095"/>
    </source>
</evidence>
<keyword evidence="2" id="KW-0444">Lipid biosynthesis</keyword>
<dbReference type="STRING" id="337701.SAMN05444398_10143"/>
<evidence type="ECO:0000256" key="5">
    <source>
        <dbReference type="ARBA" id="ARBA00023315"/>
    </source>
</evidence>
<dbReference type="EC" id="2.3.2.30" evidence="7"/>
<gene>
    <name evidence="11" type="ORF">SAMN05444398_10143</name>
</gene>
<dbReference type="PANTHER" id="PTHR37323:SF1">
    <property type="entry name" value="L-ORNITHINE N(ALPHA)-ACYLTRANSFERASE"/>
    <property type="match status" value="1"/>
</dbReference>
<keyword evidence="5 11" id="KW-0012">Acyltransferase</keyword>
<sequence>MSPDNPPQFRVKLAAAADELQAAQRLRYDVFIKELGGSGPMVDHDARLEQDRFDPFFDHLLLLDDAADGAVVGVYRLLRDDQAAHAGQFYSEDEYDLSALRHCNRKVMELGRSCLHPDYRGGAGLYHLWSALAAYIAEHEVEILFGVASFHGTNPQDLAQPLSLLHHRHLAPEALRVRAQAAHYQTMNLIPEEKLDRRAAMLQVPPLIKAYLRLGGFVGDGAFVDRAFNTTDVCLVVDTSDMSEKQKSIYSKGVTG</sequence>
<evidence type="ECO:0000256" key="3">
    <source>
        <dbReference type="ARBA" id="ARBA00022679"/>
    </source>
</evidence>
<dbReference type="GO" id="GO:0043810">
    <property type="term" value="F:ornithine-acyl [acyl carrier protein] N-acyltransferase activity"/>
    <property type="evidence" value="ECO:0007669"/>
    <property type="project" value="UniProtKB-EC"/>
</dbReference>
<dbReference type="Gene3D" id="3.40.630.30">
    <property type="match status" value="1"/>
</dbReference>
<dbReference type="OrthoDB" id="9787072at2"/>
<proteinExistence type="inferred from homology"/>
<dbReference type="Proteomes" id="UP000183974">
    <property type="component" value="Unassembled WGS sequence"/>
</dbReference>
<dbReference type="EMBL" id="FRBR01000001">
    <property type="protein sequence ID" value="SHK93980.1"/>
    <property type="molecule type" value="Genomic_DNA"/>
</dbReference>
<evidence type="ECO:0000256" key="9">
    <source>
        <dbReference type="ARBA" id="ARBA00045724"/>
    </source>
</evidence>
<comment type="similarity">
    <text evidence="6">Belongs to the acetyltransferase family. OlsB subfamily.</text>
</comment>
<comment type="function">
    <text evidence="9">Catalyzes the first step in the biosynthesis of ornithine lipids, which are phosphorus-free membrane lipids. Catalyzes the 3-hydroxyacyl-acyl carrier protein-dependent acylation of ornithine to form lyso-ornithine lipid (LOL).</text>
</comment>
<evidence type="ECO:0000256" key="7">
    <source>
        <dbReference type="ARBA" id="ARBA00039058"/>
    </source>
</evidence>
<organism evidence="11 12">
    <name type="scientific">Roseovarius pacificus</name>
    <dbReference type="NCBI Taxonomy" id="337701"/>
    <lineage>
        <taxon>Bacteria</taxon>
        <taxon>Pseudomonadati</taxon>
        <taxon>Pseudomonadota</taxon>
        <taxon>Alphaproteobacteria</taxon>
        <taxon>Rhodobacterales</taxon>
        <taxon>Roseobacteraceae</taxon>
        <taxon>Roseovarius</taxon>
    </lineage>
</organism>
<dbReference type="InterPro" id="IPR016181">
    <property type="entry name" value="Acyl_CoA_acyltransferase"/>
</dbReference>
<accession>A0A1M6WJP7</accession>
<name>A0A1M6WJP7_9RHOB</name>
<dbReference type="RefSeq" id="WP_073031383.1">
    <property type="nucleotide sequence ID" value="NZ_BMLR01000001.1"/>
</dbReference>